<feature type="compositionally biased region" description="Basic and acidic residues" evidence="1">
    <location>
        <begin position="347"/>
        <end position="356"/>
    </location>
</feature>
<feature type="compositionally biased region" description="Polar residues" evidence="1">
    <location>
        <begin position="399"/>
        <end position="411"/>
    </location>
</feature>
<feature type="compositionally biased region" description="Polar residues" evidence="1">
    <location>
        <begin position="825"/>
        <end position="840"/>
    </location>
</feature>
<evidence type="ECO:0008006" key="4">
    <source>
        <dbReference type="Google" id="ProtNLM"/>
    </source>
</evidence>
<feature type="region of interest" description="Disordered" evidence="1">
    <location>
        <begin position="742"/>
        <end position="775"/>
    </location>
</feature>
<feature type="compositionally biased region" description="Basic and acidic residues" evidence="1">
    <location>
        <begin position="589"/>
        <end position="610"/>
    </location>
</feature>
<comment type="caution">
    <text evidence="2">The sequence shown here is derived from an EMBL/GenBank/DDBJ whole genome shotgun (WGS) entry which is preliminary data.</text>
</comment>
<dbReference type="Proteomes" id="UP001075354">
    <property type="component" value="Chromosome 9"/>
</dbReference>
<feature type="region of interest" description="Disordered" evidence="1">
    <location>
        <begin position="692"/>
        <end position="721"/>
    </location>
</feature>
<organism evidence="2 3">
    <name type="scientific">Megalurothrips usitatus</name>
    <name type="common">bean blossom thrips</name>
    <dbReference type="NCBI Taxonomy" id="439358"/>
    <lineage>
        <taxon>Eukaryota</taxon>
        <taxon>Metazoa</taxon>
        <taxon>Ecdysozoa</taxon>
        <taxon>Arthropoda</taxon>
        <taxon>Hexapoda</taxon>
        <taxon>Insecta</taxon>
        <taxon>Pterygota</taxon>
        <taxon>Neoptera</taxon>
        <taxon>Paraneoptera</taxon>
        <taxon>Thysanoptera</taxon>
        <taxon>Terebrantia</taxon>
        <taxon>Thripoidea</taxon>
        <taxon>Thripidae</taxon>
        <taxon>Megalurothrips</taxon>
    </lineage>
</organism>
<evidence type="ECO:0000256" key="1">
    <source>
        <dbReference type="SAM" id="MobiDB-lite"/>
    </source>
</evidence>
<feature type="region of interest" description="Disordered" evidence="1">
    <location>
        <begin position="856"/>
        <end position="892"/>
    </location>
</feature>
<feature type="compositionally biased region" description="Polar residues" evidence="1">
    <location>
        <begin position="315"/>
        <end position="330"/>
    </location>
</feature>
<proteinExistence type="predicted"/>
<feature type="compositionally biased region" description="Low complexity" evidence="1">
    <location>
        <begin position="764"/>
        <end position="773"/>
    </location>
</feature>
<feature type="compositionally biased region" description="Low complexity" evidence="1">
    <location>
        <begin position="742"/>
        <end position="757"/>
    </location>
</feature>
<gene>
    <name evidence="2" type="ORF">ONE63_010673</name>
</gene>
<feature type="compositionally biased region" description="Low complexity" evidence="1">
    <location>
        <begin position="692"/>
        <end position="706"/>
    </location>
</feature>
<sequence>MEGDSPEYDCSTISIARAPSPDLFSSDDENCTSAKFEEHCPELAAPSSPPKAEKASGQNLVLELEAARLQRLMTLLQGVPPPPSVTIPQISLNEVILKLKENADIFVIPEKVGKPVESLWKPTASLDEVLKTDWPQIKNIVYHDVHYNNCTASEDVEHVSMKLHERFIGAETSSWCNPVTLPTVSKRQRRSLGNASPGCRLSHLARRRQTFSSANLAQLSSVAGSGTAGGAPVPGGSLTGTRRRLMNGSSTGQRCIMVEIKKTDKNKRIKTNSKEALMKLPQNAAGAPKVVAPIQVPVQTTKRALFQSPEEHKQSAPSSQPAVSDPSMAQRSKRVLWPSDNEAINDNGKRALEKSDSSSSQTSKKHCADDRVPYNRTTRSLPFPVGQNPSTSCSSSSTQPNLASAGHSTNKSARRASDQGPSSQAYNLNVELSELHKRKLFWAIMSALRTHNINKSHPDFTRLTSILAFHYIEVRSNLTGPPPSSTSEHMLQVVSVKASEILQAERTGQEENLGAGKLLKKEGSGKELFRDATASLNVRRSLCVSLSSSNHQLPDDKPKQTKRVPSARKSLSFEGIDPRSSSGVVNEEAVEKPESKYQLDSKANDAKWRGNGENVPLASAKRVSRSLFLSPKDDVKAAKKDAFEQSSAPEDESNSNKGCDEAVATIDTKSDDCKKPAVVQNNDVDERLQTISETSSSIQSNSAGSSTLEADNEASRTSDTVHYSQFIPTRVLRETKERVARQTVLPTRRTTRLSLSLSRRELRSSSSDSVEQDPAFDNHVADKSILSSKVTDNLLNSAAYASVNFEPLVVLSPLKVPSPLKAPSPSVSAESTTTSKSTFGSPPFIADSTLTPVHSPFLGFPSKDDPNTSGEAAEESDSIVKVPDGSSDEGNLSEPHCAKANLEEKVITPLLEAAILESSVCIGSGSSHSTDADLSFRGRIECLKPTYTGETALNLLNMNLNVSENLLNMDENKEKSPVLEKWAERASRSAQKGCILSEDTNDSVAQEASVPVPEKTVEESMLAWDCMESQMEPVSQCSTNMYEKFCSIFDPSSHQGNP</sequence>
<dbReference type="AlphaFoldDB" id="A0AAV7XDP6"/>
<feature type="region of interest" description="Disordered" evidence="1">
    <location>
        <begin position="818"/>
        <end position="843"/>
    </location>
</feature>
<dbReference type="EMBL" id="JAPTSV010000009">
    <property type="protein sequence ID" value="KAJ1524143.1"/>
    <property type="molecule type" value="Genomic_DNA"/>
</dbReference>
<name>A0AAV7XDP6_9NEOP</name>
<feature type="region of interest" description="Disordered" evidence="1">
    <location>
        <begin position="639"/>
        <end position="659"/>
    </location>
</feature>
<feature type="region of interest" description="Disordered" evidence="1">
    <location>
        <begin position="222"/>
        <end position="253"/>
    </location>
</feature>
<keyword evidence="3" id="KW-1185">Reference proteome</keyword>
<evidence type="ECO:0000313" key="3">
    <source>
        <dbReference type="Proteomes" id="UP001075354"/>
    </source>
</evidence>
<accession>A0AAV7XDP6</accession>
<reference evidence="2" key="1">
    <citation type="submission" date="2022-12" db="EMBL/GenBank/DDBJ databases">
        <title>Chromosome-level genome assembly of the bean flower thrips Megalurothrips usitatus.</title>
        <authorList>
            <person name="Ma L."/>
            <person name="Liu Q."/>
            <person name="Li H."/>
            <person name="Cai W."/>
        </authorList>
    </citation>
    <scope>NUCLEOTIDE SEQUENCE</scope>
    <source>
        <strain evidence="2">Cailab_2022a</strain>
    </source>
</reference>
<feature type="region of interest" description="Disordered" evidence="1">
    <location>
        <begin position="306"/>
        <end position="423"/>
    </location>
</feature>
<protein>
    <recommendedName>
        <fullName evidence="4">Flocculation protein FLO11-like</fullName>
    </recommendedName>
</protein>
<evidence type="ECO:0000313" key="2">
    <source>
        <dbReference type="EMBL" id="KAJ1524143.1"/>
    </source>
</evidence>
<feature type="region of interest" description="Disordered" evidence="1">
    <location>
        <begin position="548"/>
        <end position="613"/>
    </location>
</feature>